<comment type="caution">
    <text evidence="2">The sequence shown here is derived from an EMBL/GenBank/DDBJ whole genome shotgun (WGS) entry which is preliminary data.</text>
</comment>
<feature type="region of interest" description="Disordered" evidence="1">
    <location>
        <begin position="1"/>
        <end position="36"/>
    </location>
</feature>
<sequence>RISMNKEGMVTTSVEDSGDDEDGLHENADFVTQNLD</sequence>
<accession>A0A2K3KUG9</accession>
<name>A0A2K3KUG9_TRIPR</name>
<gene>
    <name evidence="2" type="ORF">L195_g064648</name>
</gene>
<dbReference type="Proteomes" id="UP000236291">
    <property type="component" value="Unassembled WGS sequence"/>
</dbReference>
<protein>
    <submittedName>
        <fullName evidence="2">Uncharacterized protein</fullName>
    </submittedName>
</protein>
<evidence type="ECO:0000313" key="2">
    <source>
        <dbReference type="EMBL" id="PNX69916.1"/>
    </source>
</evidence>
<organism evidence="2 3">
    <name type="scientific">Trifolium pratense</name>
    <name type="common">Red clover</name>
    <dbReference type="NCBI Taxonomy" id="57577"/>
    <lineage>
        <taxon>Eukaryota</taxon>
        <taxon>Viridiplantae</taxon>
        <taxon>Streptophyta</taxon>
        <taxon>Embryophyta</taxon>
        <taxon>Tracheophyta</taxon>
        <taxon>Spermatophyta</taxon>
        <taxon>Magnoliopsida</taxon>
        <taxon>eudicotyledons</taxon>
        <taxon>Gunneridae</taxon>
        <taxon>Pentapetalae</taxon>
        <taxon>rosids</taxon>
        <taxon>fabids</taxon>
        <taxon>Fabales</taxon>
        <taxon>Fabaceae</taxon>
        <taxon>Papilionoideae</taxon>
        <taxon>50 kb inversion clade</taxon>
        <taxon>NPAAA clade</taxon>
        <taxon>Hologalegina</taxon>
        <taxon>IRL clade</taxon>
        <taxon>Trifolieae</taxon>
        <taxon>Trifolium</taxon>
    </lineage>
</organism>
<evidence type="ECO:0000256" key="1">
    <source>
        <dbReference type="SAM" id="MobiDB-lite"/>
    </source>
</evidence>
<reference evidence="2 3" key="1">
    <citation type="journal article" date="2014" name="Am. J. Bot.">
        <title>Genome assembly and annotation for red clover (Trifolium pratense; Fabaceae).</title>
        <authorList>
            <person name="Istvanek J."/>
            <person name="Jaros M."/>
            <person name="Krenek A."/>
            <person name="Repkova J."/>
        </authorList>
    </citation>
    <scope>NUCLEOTIDE SEQUENCE [LARGE SCALE GENOMIC DNA]</scope>
    <source>
        <strain evidence="3">cv. Tatra</strain>
        <tissue evidence="2">Young leaves</tissue>
    </source>
</reference>
<dbReference type="AlphaFoldDB" id="A0A2K3KUG9"/>
<reference evidence="2 3" key="2">
    <citation type="journal article" date="2017" name="Front. Plant Sci.">
        <title>Gene Classification and Mining of Molecular Markers Useful in Red Clover (Trifolium pratense) Breeding.</title>
        <authorList>
            <person name="Istvanek J."/>
            <person name="Dluhosova J."/>
            <person name="Dluhos P."/>
            <person name="Patkova L."/>
            <person name="Nedelnik J."/>
            <person name="Repkova J."/>
        </authorList>
    </citation>
    <scope>NUCLEOTIDE SEQUENCE [LARGE SCALE GENOMIC DNA]</scope>
    <source>
        <strain evidence="3">cv. Tatra</strain>
        <tissue evidence="2">Young leaves</tissue>
    </source>
</reference>
<proteinExistence type="predicted"/>
<evidence type="ECO:0000313" key="3">
    <source>
        <dbReference type="Proteomes" id="UP000236291"/>
    </source>
</evidence>
<dbReference type="EMBL" id="ASHM01260218">
    <property type="protein sequence ID" value="PNX69916.1"/>
    <property type="molecule type" value="Genomic_DNA"/>
</dbReference>
<feature type="non-terminal residue" evidence="2">
    <location>
        <position position="1"/>
    </location>
</feature>